<feature type="compositionally biased region" description="Basic and acidic residues" evidence="2">
    <location>
        <begin position="223"/>
        <end position="237"/>
    </location>
</feature>
<feature type="compositionally biased region" description="Basic and acidic residues" evidence="2">
    <location>
        <begin position="41"/>
        <end position="56"/>
    </location>
</feature>
<protein>
    <submittedName>
        <fullName evidence="4">Uncharacterized protein LOC116290384</fullName>
    </submittedName>
</protein>
<gene>
    <name evidence="4" type="primary">LOC116290384</name>
</gene>
<dbReference type="InParanoid" id="A0A6P8H9Z5"/>
<feature type="coiled-coil region" evidence="1">
    <location>
        <begin position="259"/>
        <end position="286"/>
    </location>
</feature>
<feature type="region of interest" description="Disordered" evidence="2">
    <location>
        <begin position="221"/>
        <end position="247"/>
    </location>
</feature>
<keyword evidence="1" id="KW-0175">Coiled coil</keyword>
<dbReference type="KEGG" id="aten:116290384"/>
<dbReference type="GeneID" id="116290384"/>
<dbReference type="AlphaFoldDB" id="A0A6P8H9Z5"/>
<organism evidence="3 4">
    <name type="scientific">Actinia tenebrosa</name>
    <name type="common">Australian red waratah sea anemone</name>
    <dbReference type="NCBI Taxonomy" id="6105"/>
    <lineage>
        <taxon>Eukaryota</taxon>
        <taxon>Metazoa</taxon>
        <taxon>Cnidaria</taxon>
        <taxon>Anthozoa</taxon>
        <taxon>Hexacorallia</taxon>
        <taxon>Actiniaria</taxon>
        <taxon>Actiniidae</taxon>
        <taxon>Actinia</taxon>
    </lineage>
</organism>
<dbReference type="Proteomes" id="UP000515163">
    <property type="component" value="Unplaced"/>
</dbReference>
<keyword evidence="3" id="KW-1185">Reference proteome</keyword>
<proteinExistence type="predicted"/>
<feature type="compositionally biased region" description="Basic and acidic residues" evidence="2">
    <location>
        <begin position="65"/>
        <end position="96"/>
    </location>
</feature>
<evidence type="ECO:0000256" key="1">
    <source>
        <dbReference type="SAM" id="Coils"/>
    </source>
</evidence>
<accession>A0A6P8H9Z5</accession>
<evidence type="ECO:0000313" key="4">
    <source>
        <dbReference type="RefSeq" id="XP_031553264.1"/>
    </source>
</evidence>
<feature type="region of interest" description="Disordered" evidence="2">
    <location>
        <begin position="1"/>
        <end position="96"/>
    </location>
</feature>
<dbReference type="RefSeq" id="XP_031553264.1">
    <property type="nucleotide sequence ID" value="XM_031697404.1"/>
</dbReference>
<evidence type="ECO:0000256" key="2">
    <source>
        <dbReference type="SAM" id="MobiDB-lite"/>
    </source>
</evidence>
<evidence type="ECO:0000313" key="3">
    <source>
        <dbReference type="Proteomes" id="UP000515163"/>
    </source>
</evidence>
<sequence length="349" mass="40781">MSSVKQVRFTGVNGETTQNHEDTSPAVNPKRKTVDLSSLLREPKTENSTERQPATEKRKKKKRKSEFQKLKAEKSKLMKELKKTETSIKEDSERKRNAEYRAFENRQRLARSTSEIHSKVKQLENKISTKEKLRRGKIQKSFKTKIKTTTIKAGKQHGRLIDLTSKLDYLKLDEEQLRHEIYREKSMPSLSAPSTSSCHSNAYEIIPPENEEMETWVKLSNNSKREKERETKDKVHTASDTSTSSPELELYRIGSSLSCETELSTLEEKEAKADKLARKYDFTRELRNTIHQHMISRSYSYSYTNIIPPYKHKRHKPVKTKQSYNRAIYEDKLNVQEFAKKQKKLPVLT</sequence>
<dbReference type="OrthoDB" id="5969695at2759"/>
<name>A0A6P8H9Z5_ACTTE</name>
<reference evidence="4" key="1">
    <citation type="submission" date="2025-08" db="UniProtKB">
        <authorList>
            <consortium name="RefSeq"/>
        </authorList>
    </citation>
    <scope>IDENTIFICATION</scope>
    <source>
        <tissue evidence="4">Tentacle</tissue>
    </source>
</reference>